<feature type="transmembrane region" description="Helical" evidence="1">
    <location>
        <begin position="21"/>
        <end position="39"/>
    </location>
</feature>
<dbReference type="OrthoDB" id="6072349at2"/>
<organism evidence="3 4">
    <name type="scientific">Comamonas terrigena</name>
    <dbReference type="NCBI Taxonomy" id="32013"/>
    <lineage>
        <taxon>Bacteria</taxon>
        <taxon>Pseudomonadati</taxon>
        <taxon>Pseudomonadota</taxon>
        <taxon>Betaproteobacteria</taxon>
        <taxon>Burkholderiales</taxon>
        <taxon>Comamonadaceae</taxon>
        <taxon>Comamonas</taxon>
    </lineage>
</organism>
<keyword evidence="1" id="KW-0472">Membrane</keyword>
<dbReference type="GeneID" id="80800219"/>
<evidence type="ECO:0000313" key="3">
    <source>
        <dbReference type="EMBL" id="PEH88281.1"/>
    </source>
</evidence>
<proteinExistence type="predicted"/>
<evidence type="ECO:0000256" key="1">
    <source>
        <dbReference type="SAM" id="Phobius"/>
    </source>
</evidence>
<accession>A0A2A7USZ5</accession>
<reference evidence="4" key="1">
    <citation type="submission" date="2017-09" db="EMBL/GenBank/DDBJ databases">
        <title>FDA dAtabase for Regulatory Grade micrObial Sequences (FDA-ARGOS): Supporting development and validation of Infectious Disease Dx tests.</title>
        <authorList>
            <person name="Minogue T."/>
            <person name="Wolcott M."/>
            <person name="Wasieloski L."/>
            <person name="Aguilar W."/>
            <person name="Moore D."/>
            <person name="Tallon L."/>
            <person name="Sadzewicz L."/>
            <person name="Ott S."/>
            <person name="Zhao X."/>
            <person name="Nagaraj S."/>
            <person name="Vavikolanu K."/>
            <person name="Aluvathingal J."/>
            <person name="Nadendla S."/>
            <person name="Sichtig H."/>
        </authorList>
    </citation>
    <scope>NUCLEOTIDE SEQUENCE [LARGE SCALE GENOMIC DNA]</scope>
    <source>
        <strain evidence="4">FDAARGOS_394</strain>
    </source>
</reference>
<dbReference type="Pfam" id="PF13429">
    <property type="entry name" value="TPR_15"/>
    <property type="match status" value="1"/>
</dbReference>
<keyword evidence="1" id="KW-0812">Transmembrane</keyword>
<dbReference type="STRING" id="1219032.GCA_001515545_03400"/>
<feature type="domain" description="PelB C-terminal" evidence="2">
    <location>
        <begin position="964"/>
        <end position="1275"/>
    </location>
</feature>
<dbReference type="InterPro" id="IPR057306">
    <property type="entry name" value="B-barrel_PelB_C"/>
</dbReference>
<dbReference type="Gene3D" id="1.25.40.10">
    <property type="entry name" value="Tetratricopeptide repeat domain"/>
    <property type="match status" value="3"/>
</dbReference>
<dbReference type="AlphaFoldDB" id="A0A2A7USZ5"/>
<sequence length="1276" mass="143727">MQQHSSKRNAPAVERPKVAPIWLILLLAGLVGSALWVLYPRDDLEQRLQATHGNVELTESYLRNLLRSEPDNAQLQALLQRIEKEKSQQQLAVQTTPPTALQQAQQDAWKDWEASYLQFQQTAAKTPQREAQRLDAVRKQQLLPLGALDEAQLLYTGQAALAMQDADLARRSFDILLQRASANDAPQVLEIAAKAALGNGLYDVASRWYLEASQAGTNTEAQKKIYLQGAVAVLQSGNHTAQALALAEKELAAYTADPAVLRQLIDIARAAGRPEVAQRYAKMLLQLTLLEQLYPAERSAQWAPHTPAQLLPQQVFWDDEGPARHPAFRATADRPAPKLAFDDKTYELGYTVFLENRNLEDALRVAKAAVQQAPSNITWRRRLAQVAEWSNRPQEALTQWHIIAKQTNEDAAWQQVLRLAPGLLEYQALADGLQYQLRRAPGDKRLIAEMVSNYERIGQPEQAIALLQRLPQRTPEQSEALASMYEHTGEDEKALRQWESLFQQPQTITHARAMKAAVLALRLGQGAKGLAWLRGASGPLPSDPEAAADFLRLYAELASRQNATGEATTAYQSLLRNPTSTPEDYDALIDLLRQQGQMREAAALSGTAWDKHHAPRHFVQALMLYGQQQDWAAATPLVNSLSSGLEPATVQQLRSDPLYFSLLGHYYQGMQRPEQARAIYQAGLKAFPDSVDLRQSLLWLAIDSNDTDTLKQLLATHEAQWKHDPSMHDALASAYQALSLPQVAITQYLQPHVQERANDFLWLMGYADALEQNQQADQAWRLRRQLLEKEWASRPRPGTSQRAELVQWLQATGDDAVRRMARDRLIMTQRPGDTGTAAMREILRLDRQGKTQLSEAATETLISWYQEAGEYQAVRAHLWERYSRQRSANLPLWAEITTALANDDRALAGQLLERHEDALPRYDRINAAVLVGDTRRAQSDAFEAQTFQPDDDQLNQQLVDTLLSFSDHAGIQHASRRLNELSEEQTTARLHWAVNPRWSVDLDASRTQRSIRDRSQLAAVDDERGIDAYLRWKNGNSSASFRAGRRESLDTYNPLQLQWEQRIDNRLRLRLEAGRQLPTEETTAMRLGGMKDRLGVGLTYQPTRLDTVSLEHFRDRYHLQTGADIGRGHTTTLQYMHALRGGTPSVDVGAFWSNFNFSERNLQSLSGRQLNILRYLPDSPASIPANYLLPQSFQYYGVVISTNQRFMEEYTRAVRPFASLALTRHSREGSGYGLSVGLAGSVLGQDHLSVGFNFSKSSPLTTGHTRELQVSYRRHF</sequence>
<name>A0A2A7USZ5_COMTR</name>
<dbReference type="RefSeq" id="WP_066540437.1">
    <property type="nucleotide sequence ID" value="NZ_PDEA01000001.1"/>
</dbReference>
<dbReference type="Pfam" id="PF24604">
    <property type="entry name" value="B-barrel_PelB_C"/>
    <property type="match status" value="1"/>
</dbReference>
<gene>
    <name evidence="3" type="ORF">CRM82_06390</name>
</gene>
<comment type="caution">
    <text evidence="3">The sequence shown here is derived from an EMBL/GenBank/DDBJ whole genome shotgun (WGS) entry which is preliminary data.</text>
</comment>
<dbReference type="EMBL" id="PDEA01000001">
    <property type="protein sequence ID" value="PEH88281.1"/>
    <property type="molecule type" value="Genomic_DNA"/>
</dbReference>
<evidence type="ECO:0000313" key="4">
    <source>
        <dbReference type="Proteomes" id="UP000220246"/>
    </source>
</evidence>
<dbReference type="SUPFAM" id="SSF48452">
    <property type="entry name" value="TPR-like"/>
    <property type="match status" value="2"/>
</dbReference>
<keyword evidence="4" id="KW-1185">Reference proteome</keyword>
<dbReference type="Proteomes" id="UP000220246">
    <property type="component" value="Unassembled WGS sequence"/>
</dbReference>
<evidence type="ECO:0000259" key="2">
    <source>
        <dbReference type="Pfam" id="PF24604"/>
    </source>
</evidence>
<protein>
    <recommendedName>
        <fullName evidence="2">PelB C-terminal domain-containing protein</fullName>
    </recommendedName>
</protein>
<dbReference type="InterPro" id="IPR011990">
    <property type="entry name" value="TPR-like_helical_dom_sf"/>
</dbReference>
<keyword evidence="1" id="KW-1133">Transmembrane helix</keyword>